<keyword evidence="1" id="KW-0694">RNA-binding</keyword>
<dbReference type="InterPro" id="IPR035979">
    <property type="entry name" value="RBD_domain_sf"/>
</dbReference>
<evidence type="ECO:0000313" key="4">
    <source>
        <dbReference type="Proteomes" id="UP001465755"/>
    </source>
</evidence>
<comment type="caution">
    <text evidence="3">The sequence shown here is derived from an EMBL/GenBank/DDBJ whole genome shotgun (WGS) entry which is preliminary data.</text>
</comment>
<accession>A0AAW1PYG0</accession>
<reference evidence="3 4" key="1">
    <citation type="journal article" date="2024" name="Nat. Commun.">
        <title>Phylogenomics reveals the evolutionary origins of lichenization in chlorophyte algae.</title>
        <authorList>
            <person name="Puginier C."/>
            <person name="Libourel C."/>
            <person name="Otte J."/>
            <person name="Skaloud P."/>
            <person name="Haon M."/>
            <person name="Grisel S."/>
            <person name="Petersen M."/>
            <person name="Berrin J.G."/>
            <person name="Delaux P.M."/>
            <person name="Dal Grande F."/>
            <person name="Keller J."/>
        </authorList>
    </citation>
    <scope>NUCLEOTIDE SEQUENCE [LARGE SCALE GENOMIC DNA]</scope>
    <source>
        <strain evidence="3 4">SAG 2036</strain>
    </source>
</reference>
<dbReference type="Gene3D" id="3.30.70.330">
    <property type="match status" value="1"/>
</dbReference>
<dbReference type="Proteomes" id="UP001465755">
    <property type="component" value="Unassembled WGS sequence"/>
</dbReference>
<evidence type="ECO:0000256" key="1">
    <source>
        <dbReference type="PROSITE-ProRule" id="PRU00176"/>
    </source>
</evidence>
<keyword evidence="4" id="KW-1185">Reference proteome</keyword>
<evidence type="ECO:0000313" key="3">
    <source>
        <dbReference type="EMBL" id="KAK9813442.1"/>
    </source>
</evidence>
<dbReference type="SUPFAM" id="SSF54928">
    <property type="entry name" value="RNA-binding domain, RBD"/>
    <property type="match status" value="1"/>
</dbReference>
<dbReference type="EMBL" id="JALJOQ010000005">
    <property type="protein sequence ID" value="KAK9813442.1"/>
    <property type="molecule type" value="Genomic_DNA"/>
</dbReference>
<gene>
    <name evidence="3" type="ORF">WJX73_009305</name>
</gene>
<proteinExistence type="predicted"/>
<dbReference type="Pfam" id="PF00076">
    <property type="entry name" value="RRM_1"/>
    <property type="match status" value="1"/>
</dbReference>
<organism evidence="3 4">
    <name type="scientific">Symbiochloris irregularis</name>
    <dbReference type="NCBI Taxonomy" id="706552"/>
    <lineage>
        <taxon>Eukaryota</taxon>
        <taxon>Viridiplantae</taxon>
        <taxon>Chlorophyta</taxon>
        <taxon>core chlorophytes</taxon>
        <taxon>Trebouxiophyceae</taxon>
        <taxon>Trebouxiales</taxon>
        <taxon>Trebouxiaceae</taxon>
        <taxon>Symbiochloris</taxon>
    </lineage>
</organism>
<feature type="domain" description="RRM" evidence="2">
    <location>
        <begin position="16"/>
        <end position="87"/>
    </location>
</feature>
<dbReference type="GO" id="GO:0003723">
    <property type="term" value="F:RNA binding"/>
    <property type="evidence" value="ECO:0007669"/>
    <property type="project" value="UniProtKB-UniRule"/>
</dbReference>
<name>A0AAW1PYG0_9CHLO</name>
<dbReference type="InterPro" id="IPR000504">
    <property type="entry name" value="RRM_dom"/>
</dbReference>
<sequence length="87" mass="9134">MYCCSYESINGTHEEMACLVSGLPDSPALDDESLGDSFAFWGSVISSKVVFNASGKPVHGFVQFQNAADASAAVKAANGKLMLNSKL</sequence>
<dbReference type="InterPro" id="IPR012677">
    <property type="entry name" value="Nucleotide-bd_a/b_plait_sf"/>
</dbReference>
<dbReference type="AlphaFoldDB" id="A0AAW1PYG0"/>
<evidence type="ECO:0000259" key="2">
    <source>
        <dbReference type="PROSITE" id="PS50102"/>
    </source>
</evidence>
<protein>
    <recommendedName>
        <fullName evidence="2">RRM domain-containing protein</fullName>
    </recommendedName>
</protein>
<dbReference type="PROSITE" id="PS50102">
    <property type="entry name" value="RRM"/>
    <property type="match status" value="1"/>
</dbReference>
<dbReference type="SMART" id="SM00360">
    <property type="entry name" value="RRM"/>
    <property type="match status" value="1"/>
</dbReference>